<dbReference type="SUPFAM" id="SSF50199">
    <property type="entry name" value="Staphylococcal nuclease"/>
    <property type="match status" value="1"/>
</dbReference>
<dbReference type="EMBL" id="VCMV01000033">
    <property type="protein sequence ID" value="KAB0265557.1"/>
    <property type="molecule type" value="Genomic_DNA"/>
</dbReference>
<gene>
    <name evidence="3" type="ORF">FEZ63_17980</name>
</gene>
<evidence type="ECO:0000259" key="2">
    <source>
        <dbReference type="PROSITE" id="PS50830"/>
    </source>
</evidence>
<dbReference type="SMART" id="SM00318">
    <property type="entry name" value="SNc"/>
    <property type="match status" value="1"/>
</dbReference>
<dbReference type="PANTHER" id="PTHR12302:SF26">
    <property type="entry name" value="BLR1266 PROTEIN"/>
    <property type="match status" value="1"/>
</dbReference>
<evidence type="ECO:0000256" key="1">
    <source>
        <dbReference type="SAM" id="SignalP"/>
    </source>
</evidence>
<feature type="chain" id="PRO_5024462332" evidence="1">
    <location>
        <begin position="20"/>
        <end position="163"/>
    </location>
</feature>
<dbReference type="OrthoDB" id="9805504at2"/>
<dbReference type="InterPro" id="IPR016071">
    <property type="entry name" value="Staphylococal_nuclease_OB-fold"/>
</dbReference>
<dbReference type="Pfam" id="PF00565">
    <property type="entry name" value="SNase"/>
    <property type="match status" value="1"/>
</dbReference>
<evidence type="ECO:0000313" key="3">
    <source>
        <dbReference type="EMBL" id="KAB0265557.1"/>
    </source>
</evidence>
<accession>A0A5N3P749</accession>
<name>A0A5N3P749_9HYPH</name>
<feature type="domain" description="TNase-like" evidence="2">
    <location>
        <begin position="27"/>
        <end position="147"/>
    </location>
</feature>
<feature type="signal peptide" evidence="1">
    <location>
        <begin position="1"/>
        <end position="19"/>
    </location>
</feature>
<dbReference type="PANTHER" id="PTHR12302">
    <property type="entry name" value="EBNA2 BINDING PROTEIN P100"/>
    <property type="match status" value="1"/>
</dbReference>
<dbReference type="InterPro" id="IPR035437">
    <property type="entry name" value="SNase_OB-fold_sf"/>
</dbReference>
<keyword evidence="4" id="KW-1185">Reference proteome</keyword>
<dbReference type="Gene3D" id="2.40.50.90">
    <property type="match status" value="1"/>
</dbReference>
<dbReference type="RefSeq" id="WP_150947039.1">
    <property type="nucleotide sequence ID" value="NZ_VCMV01000033.1"/>
</dbReference>
<organism evidence="3 4">
    <name type="scientific">Microvirga brassicacearum</name>
    <dbReference type="NCBI Taxonomy" id="2580413"/>
    <lineage>
        <taxon>Bacteria</taxon>
        <taxon>Pseudomonadati</taxon>
        <taxon>Pseudomonadota</taxon>
        <taxon>Alphaproteobacteria</taxon>
        <taxon>Hyphomicrobiales</taxon>
        <taxon>Methylobacteriaceae</taxon>
        <taxon>Microvirga</taxon>
    </lineage>
</organism>
<dbReference type="AlphaFoldDB" id="A0A5N3P749"/>
<dbReference type="Proteomes" id="UP000325684">
    <property type="component" value="Unassembled WGS sequence"/>
</dbReference>
<dbReference type="PROSITE" id="PS50830">
    <property type="entry name" value="TNASE_3"/>
    <property type="match status" value="1"/>
</dbReference>
<proteinExistence type="predicted"/>
<sequence>MRHLMYFLCALLLPSIVAAQTFEGRAQVIDRDTIALDGLSTRIRLYGIDAPEGRQTCQTSANDKYFCGPKSAEALQGLAGRNGRAICEQTDRDRYGRVVAVCTVDGWDLGAELVRQGWGVEYVRYSDGRYTANEIDARRAKRGLWAGRFVMPWDWRRDERDPA</sequence>
<evidence type="ECO:0000313" key="4">
    <source>
        <dbReference type="Proteomes" id="UP000325684"/>
    </source>
</evidence>
<comment type="caution">
    <text evidence="3">The sequence shown here is derived from an EMBL/GenBank/DDBJ whole genome shotgun (WGS) entry which is preliminary data.</text>
</comment>
<keyword evidence="1" id="KW-0732">Signal</keyword>
<protein>
    <submittedName>
        <fullName evidence="3">Thermonuclease family protein</fullName>
    </submittedName>
</protein>
<reference evidence="3 4" key="1">
    <citation type="journal article" date="2019" name="Microorganisms">
        <title>Genome Insights into the Novel Species Microvirga brassicacearum, a Rapeseed Endophyte with Biotechnological Potential.</title>
        <authorList>
            <person name="Jimenez-Gomez A."/>
            <person name="Saati-Santamaria Z."/>
            <person name="Igual J.M."/>
            <person name="Rivas R."/>
            <person name="Mateos P.F."/>
            <person name="Garcia-Fraile P."/>
        </authorList>
    </citation>
    <scope>NUCLEOTIDE SEQUENCE [LARGE SCALE GENOMIC DNA]</scope>
    <source>
        <strain evidence="3 4">CDVBN77</strain>
    </source>
</reference>